<dbReference type="InterPro" id="IPR002401">
    <property type="entry name" value="Cyt_P450_E_grp-I"/>
</dbReference>
<dbReference type="PANTHER" id="PTHR46300:SF7">
    <property type="entry name" value="P450, PUTATIVE (EUROFUNG)-RELATED"/>
    <property type="match status" value="1"/>
</dbReference>
<dbReference type="GO" id="GO:0016020">
    <property type="term" value="C:membrane"/>
    <property type="evidence" value="ECO:0007669"/>
    <property type="project" value="UniProtKB-SubCell"/>
</dbReference>
<dbReference type="PRINTS" id="PR00463">
    <property type="entry name" value="EP450I"/>
</dbReference>
<accession>A0A9P3GRX8</accession>
<evidence type="ECO:0000256" key="5">
    <source>
        <dbReference type="ARBA" id="ARBA00022617"/>
    </source>
</evidence>
<evidence type="ECO:0000256" key="11">
    <source>
        <dbReference type="ARBA" id="ARBA00023033"/>
    </source>
</evidence>
<dbReference type="InterPro" id="IPR050364">
    <property type="entry name" value="Cytochrome_P450_fung"/>
</dbReference>
<dbReference type="InterPro" id="IPR017972">
    <property type="entry name" value="Cyt_P450_CS"/>
</dbReference>
<keyword evidence="16" id="KW-1185">Reference proteome</keyword>
<dbReference type="GO" id="GO:0016705">
    <property type="term" value="F:oxidoreductase activity, acting on paired donors, with incorporation or reduction of molecular oxygen"/>
    <property type="evidence" value="ECO:0007669"/>
    <property type="project" value="InterPro"/>
</dbReference>
<dbReference type="InterPro" id="IPR001128">
    <property type="entry name" value="Cyt_P450"/>
</dbReference>
<gene>
    <name evidence="15" type="ORF">PsYK624_159770</name>
</gene>
<comment type="cofactor">
    <cofactor evidence="1 13">
        <name>heme</name>
        <dbReference type="ChEBI" id="CHEBI:30413"/>
    </cofactor>
</comment>
<evidence type="ECO:0000256" key="8">
    <source>
        <dbReference type="ARBA" id="ARBA00022989"/>
    </source>
</evidence>
<keyword evidence="11 14" id="KW-0503">Monooxygenase</keyword>
<keyword evidence="8" id="KW-1133">Transmembrane helix</keyword>
<reference evidence="15 16" key="1">
    <citation type="submission" date="2021-08" db="EMBL/GenBank/DDBJ databases">
        <title>Draft Genome Sequence of Phanerochaete sordida strain YK-624.</title>
        <authorList>
            <person name="Mori T."/>
            <person name="Dohra H."/>
            <person name="Suzuki T."/>
            <person name="Kawagishi H."/>
            <person name="Hirai H."/>
        </authorList>
    </citation>
    <scope>NUCLEOTIDE SEQUENCE [LARGE SCALE GENOMIC DNA]</scope>
    <source>
        <strain evidence="15 16">YK-624</strain>
    </source>
</reference>
<name>A0A9P3GRX8_9APHY</name>
<evidence type="ECO:0000256" key="6">
    <source>
        <dbReference type="ARBA" id="ARBA00022692"/>
    </source>
</evidence>
<dbReference type="GO" id="GO:0004497">
    <property type="term" value="F:monooxygenase activity"/>
    <property type="evidence" value="ECO:0007669"/>
    <property type="project" value="UniProtKB-KW"/>
</dbReference>
<keyword evidence="5 13" id="KW-0349">Heme</keyword>
<sequence>MDLVQVLYGCTLLLTTYLAYSYFSKEHRPSPPPGPPGLPLVGHLGMPKDEPWKVYLQWGEEYGSDVVRFNVLGVNIVVTNTLETSADLLEKRSATYSDRPPFGLTMINELSGFAWSIATMRYNSFWRDSRKVLQREYHPNSVQRFRPMVVEASHQFLRNLLEEPEHFYQHIRHFLGRVLLHSAYGIDVRRKDDPVVQVAERGLEAAIAALSPGQFLVDLIPALKYVPAWVPGAGFQRQAKTWHVYADQMLNMPFDLAKKLLNEGRLPDDCAVRSLLMDVVPSASDPRGMEEIVRASLASMYAAGTDTTVSTLQSFFLAMVLFPEAQAQAQEAIDSVCHGRLPDFSDYQALPYIHALLKEVMRWNPVIPLNLAHVSTSDDVYKGYFIPEGTFMLANTWAILHDPDTYADPEKFNPSRFLRTSDSGVLELDPTVRDPDVAAFGFGRRICPGRHLGYEALWLAVASVLSTFNISPLADAEGVEQTPKHENEYGFMIFPKPFVCTIKPRSAQWHETVNATAEPVSL</sequence>
<comment type="caution">
    <text evidence="15">The sequence shown here is derived from an EMBL/GenBank/DDBJ whole genome shotgun (WGS) entry which is preliminary data.</text>
</comment>
<dbReference type="GO" id="GO:0005506">
    <property type="term" value="F:iron ion binding"/>
    <property type="evidence" value="ECO:0007669"/>
    <property type="project" value="InterPro"/>
</dbReference>
<dbReference type="Gene3D" id="1.10.630.10">
    <property type="entry name" value="Cytochrome P450"/>
    <property type="match status" value="1"/>
</dbReference>
<keyword evidence="6" id="KW-0812">Transmembrane</keyword>
<evidence type="ECO:0000256" key="12">
    <source>
        <dbReference type="ARBA" id="ARBA00023136"/>
    </source>
</evidence>
<dbReference type="InterPro" id="IPR036396">
    <property type="entry name" value="Cyt_P450_sf"/>
</dbReference>
<evidence type="ECO:0000256" key="7">
    <source>
        <dbReference type="ARBA" id="ARBA00022723"/>
    </source>
</evidence>
<protein>
    <submittedName>
        <fullName evidence="15">Cytochrome P450</fullName>
    </submittedName>
</protein>
<comment type="similarity">
    <text evidence="4 14">Belongs to the cytochrome P450 family.</text>
</comment>
<dbReference type="SUPFAM" id="SSF48264">
    <property type="entry name" value="Cytochrome P450"/>
    <property type="match status" value="1"/>
</dbReference>
<feature type="binding site" description="axial binding residue" evidence="13">
    <location>
        <position position="447"/>
    </location>
    <ligand>
        <name>heme</name>
        <dbReference type="ChEBI" id="CHEBI:30413"/>
    </ligand>
    <ligandPart>
        <name>Fe</name>
        <dbReference type="ChEBI" id="CHEBI:18248"/>
    </ligandPart>
</feature>
<dbReference type="CDD" id="cd11065">
    <property type="entry name" value="CYP64-like"/>
    <property type="match status" value="1"/>
</dbReference>
<dbReference type="PROSITE" id="PS00086">
    <property type="entry name" value="CYTOCHROME_P450"/>
    <property type="match status" value="1"/>
</dbReference>
<keyword evidence="9 14" id="KW-0560">Oxidoreductase</keyword>
<evidence type="ECO:0000256" key="4">
    <source>
        <dbReference type="ARBA" id="ARBA00010617"/>
    </source>
</evidence>
<dbReference type="AlphaFoldDB" id="A0A9P3GRX8"/>
<comment type="subcellular location">
    <subcellularLocation>
        <location evidence="2">Membrane</location>
        <topology evidence="2">Single-pass membrane protein</topology>
    </subcellularLocation>
</comment>
<dbReference type="PANTHER" id="PTHR46300">
    <property type="entry name" value="P450, PUTATIVE (EUROFUNG)-RELATED-RELATED"/>
    <property type="match status" value="1"/>
</dbReference>
<evidence type="ECO:0000256" key="1">
    <source>
        <dbReference type="ARBA" id="ARBA00001971"/>
    </source>
</evidence>
<organism evidence="15 16">
    <name type="scientific">Phanerochaete sordida</name>
    <dbReference type="NCBI Taxonomy" id="48140"/>
    <lineage>
        <taxon>Eukaryota</taxon>
        <taxon>Fungi</taxon>
        <taxon>Dikarya</taxon>
        <taxon>Basidiomycota</taxon>
        <taxon>Agaricomycotina</taxon>
        <taxon>Agaricomycetes</taxon>
        <taxon>Polyporales</taxon>
        <taxon>Phanerochaetaceae</taxon>
        <taxon>Phanerochaete</taxon>
    </lineage>
</organism>
<evidence type="ECO:0000313" key="15">
    <source>
        <dbReference type="EMBL" id="GJE99706.1"/>
    </source>
</evidence>
<dbReference type="PRINTS" id="PR00385">
    <property type="entry name" value="P450"/>
</dbReference>
<keyword evidence="10 13" id="KW-0408">Iron</keyword>
<dbReference type="Proteomes" id="UP000703269">
    <property type="component" value="Unassembled WGS sequence"/>
</dbReference>
<proteinExistence type="inferred from homology"/>
<comment type="pathway">
    <text evidence="3">Secondary metabolite biosynthesis.</text>
</comment>
<dbReference type="EMBL" id="BPQB01000117">
    <property type="protein sequence ID" value="GJE99706.1"/>
    <property type="molecule type" value="Genomic_DNA"/>
</dbReference>
<evidence type="ECO:0000313" key="16">
    <source>
        <dbReference type="Proteomes" id="UP000703269"/>
    </source>
</evidence>
<keyword evidence="7 13" id="KW-0479">Metal-binding</keyword>
<evidence type="ECO:0000256" key="3">
    <source>
        <dbReference type="ARBA" id="ARBA00005179"/>
    </source>
</evidence>
<dbReference type="OrthoDB" id="2789670at2759"/>
<dbReference type="GO" id="GO:0020037">
    <property type="term" value="F:heme binding"/>
    <property type="evidence" value="ECO:0007669"/>
    <property type="project" value="InterPro"/>
</dbReference>
<evidence type="ECO:0000256" key="13">
    <source>
        <dbReference type="PIRSR" id="PIRSR602401-1"/>
    </source>
</evidence>
<evidence type="ECO:0000256" key="9">
    <source>
        <dbReference type="ARBA" id="ARBA00023002"/>
    </source>
</evidence>
<keyword evidence="12" id="KW-0472">Membrane</keyword>
<evidence type="ECO:0000256" key="2">
    <source>
        <dbReference type="ARBA" id="ARBA00004167"/>
    </source>
</evidence>
<dbReference type="Pfam" id="PF00067">
    <property type="entry name" value="p450"/>
    <property type="match status" value="1"/>
</dbReference>
<evidence type="ECO:0000256" key="10">
    <source>
        <dbReference type="ARBA" id="ARBA00023004"/>
    </source>
</evidence>
<evidence type="ECO:0000256" key="14">
    <source>
        <dbReference type="RuleBase" id="RU000461"/>
    </source>
</evidence>